<accession>A0A1T1HBL5</accession>
<protein>
    <submittedName>
        <fullName evidence="2">Uncharacterized protein</fullName>
    </submittedName>
</protein>
<feature type="compositionally biased region" description="Basic residues" evidence="1">
    <location>
        <begin position="219"/>
        <end position="233"/>
    </location>
</feature>
<dbReference type="AlphaFoldDB" id="A0A1T1HBL5"/>
<evidence type="ECO:0000256" key="1">
    <source>
        <dbReference type="SAM" id="MobiDB-lite"/>
    </source>
</evidence>
<proteinExistence type="predicted"/>
<dbReference type="RefSeq" id="WP_078319557.1">
    <property type="nucleotide sequence ID" value="NZ_FXTS01000003.1"/>
</dbReference>
<feature type="region of interest" description="Disordered" evidence="1">
    <location>
        <begin position="212"/>
        <end position="233"/>
    </location>
</feature>
<comment type="caution">
    <text evidence="2">The sequence shown here is derived from an EMBL/GenBank/DDBJ whole genome shotgun (WGS) entry which is preliminary data.</text>
</comment>
<keyword evidence="3" id="KW-1185">Reference proteome</keyword>
<gene>
    <name evidence="2" type="ORF">BTA35_0209420</name>
</gene>
<evidence type="ECO:0000313" key="2">
    <source>
        <dbReference type="EMBL" id="OOV87203.1"/>
    </source>
</evidence>
<dbReference type="EMBL" id="MTSD02000003">
    <property type="protein sequence ID" value="OOV87203.1"/>
    <property type="molecule type" value="Genomic_DNA"/>
</dbReference>
<name>A0A1T1HBL5_OCELI</name>
<sequence>MPSNNMDTITINVAGEQQDYCLMHIYNLQITIPNFAFEDGRIDTVTIHVRPTNHVYSRALEKHKDDMDKLKKSGHLLLKYEHTPSDPTQETPNKTLSSDIRVFCPEKYQASLLLSDFVQVLNTHPKNICALANKGDDRTCLSALFKAQSDSRFYVVLFRFHKKANNEASMVIETAFLAEEDDFRVKMLKNPKNKPNTRPFLILLRNIFAGRKPFEGRSTPKKRSRRKAQKKKP</sequence>
<evidence type="ECO:0000313" key="3">
    <source>
        <dbReference type="Proteomes" id="UP000190064"/>
    </source>
</evidence>
<dbReference type="Proteomes" id="UP000190064">
    <property type="component" value="Unassembled WGS sequence"/>
</dbReference>
<reference evidence="2" key="1">
    <citation type="submission" date="2017-02" db="EMBL/GenBank/DDBJ databases">
        <title>Draft Genome Sequence of the Salt Water Bacterium Oceanospirillum linum ATCC 11336.</title>
        <authorList>
            <person name="Trachtenberg A.M."/>
            <person name="Carney J.G."/>
            <person name="Linnane J.D."/>
            <person name="Rheaume B.A."/>
            <person name="Pitts N.L."/>
            <person name="Mykles D.L."/>
            <person name="Maclea K.S."/>
        </authorList>
    </citation>
    <scope>NUCLEOTIDE SEQUENCE [LARGE SCALE GENOMIC DNA]</scope>
    <source>
        <strain evidence="2">ATCC 11336</strain>
    </source>
</reference>
<organism evidence="2 3">
    <name type="scientific">Oceanospirillum linum</name>
    <dbReference type="NCBI Taxonomy" id="966"/>
    <lineage>
        <taxon>Bacteria</taxon>
        <taxon>Pseudomonadati</taxon>
        <taxon>Pseudomonadota</taxon>
        <taxon>Gammaproteobacteria</taxon>
        <taxon>Oceanospirillales</taxon>
        <taxon>Oceanospirillaceae</taxon>
        <taxon>Oceanospirillum</taxon>
    </lineage>
</organism>